<dbReference type="InterPro" id="IPR017900">
    <property type="entry name" value="4Fe4S_Fe_S_CS"/>
</dbReference>
<sequence>MFGLLKGLSVTLSQIPKKKYTLMYPEQKPEWPNRFRGIHKFYPELCIVCNQCARICPTSCISLSGSRGEDKKLHIETYDINFEICILCDLCTEVCPTEAIQMSDTFELAEYNRDALYKTIDWLTENGKQYDKRKGYDQDTPGDEFAAQFTPAMLSNSRTLRGSTTPVAAGGAKAEGAAKPAAKPAAESKPAETPQNQAEKAGDAE</sequence>
<evidence type="ECO:0000259" key="9">
    <source>
        <dbReference type="PROSITE" id="PS51379"/>
    </source>
</evidence>
<dbReference type="Pfam" id="PF12838">
    <property type="entry name" value="Fer4_7"/>
    <property type="match status" value="1"/>
</dbReference>
<protein>
    <recommendedName>
        <fullName evidence="9">4Fe-4S ferredoxin-type domain-containing protein</fullName>
    </recommendedName>
</protein>
<dbReference type="Proteomes" id="UP000593802">
    <property type="component" value="Chromosome"/>
</dbReference>
<dbReference type="PANTHER" id="PTHR10849">
    <property type="entry name" value="NADH DEHYDROGENASE UBIQUINONE IRON-SULFUR PROTEIN 8, MITOCHONDRIAL"/>
    <property type="match status" value="1"/>
</dbReference>
<dbReference type="EMBL" id="AP023366">
    <property type="protein sequence ID" value="BCJ87732.1"/>
    <property type="molecule type" value="Genomic_DNA"/>
</dbReference>
<evidence type="ECO:0000313" key="11">
    <source>
        <dbReference type="Proteomes" id="UP000593802"/>
    </source>
</evidence>
<dbReference type="InterPro" id="IPR017896">
    <property type="entry name" value="4Fe4S_Fe-S-bd"/>
</dbReference>
<gene>
    <name evidence="10" type="ORF">skT53_27170</name>
</gene>
<keyword evidence="4" id="KW-0479">Metal-binding</keyword>
<dbReference type="GO" id="GO:0003954">
    <property type="term" value="F:NADH dehydrogenase activity"/>
    <property type="evidence" value="ECO:0007669"/>
    <property type="project" value="TreeGrafter"/>
</dbReference>
<organism evidence="10 11">
    <name type="scientific">Effusibacillus dendaii</name>
    <dbReference type="NCBI Taxonomy" id="2743772"/>
    <lineage>
        <taxon>Bacteria</taxon>
        <taxon>Bacillati</taxon>
        <taxon>Bacillota</taxon>
        <taxon>Bacilli</taxon>
        <taxon>Bacillales</taxon>
        <taxon>Alicyclobacillaceae</taxon>
        <taxon>Effusibacillus</taxon>
    </lineage>
</organism>
<evidence type="ECO:0000256" key="7">
    <source>
        <dbReference type="ARBA" id="ARBA00023014"/>
    </source>
</evidence>
<keyword evidence="6" id="KW-0408">Iron</keyword>
<evidence type="ECO:0000313" key="10">
    <source>
        <dbReference type="EMBL" id="BCJ87732.1"/>
    </source>
</evidence>
<evidence type="ECO:0000256" key="5">
    <source>
        <dbReference type="ARBA" id="ARBA00022967"/>
    </source>
</evidence>
<feature type="domain" description="4Fe-4S ferredoxin-type" evidence="9">
    <location>
        <begin position="37"/>
        <end position="66"/>
    </location>
</feature>
<keyword evidence="11" id="KW-1185">Reference proteome</keyword>
<evidence type="ECO:0000256" key="8">
    <source>
        <dbReference type="SAM" id="MobiDB-lite"/>
    </source>
</evidence>
<dbReference type="SUPFAM" id="SSF54862">
    <property type="entry name" value="4Fe-4S ferredoxins"/>
    <property type="match status" value="1"/>
</dbReference>
<dbReference type="PROSITE" id="PS00198">
    <property type="entry name" value="4FE4S_FER_1"/>
    <property type="match status" value="1"/>
</dbReference>
<evidence type="ECO:0000256" key="1">
    <source>
        <dbReference type="ARBA" id="ARBA00001966"/>
    </source>
</evidence>
<dbReference type="GO" id="GO:0051539">
    <property type="term" value="F:4 iron, 4 sulfur cluster binding"/>
    <property type="evidence" value="ECO:0007669"/>
    <property type="project" value="UniProtKB-KW"/>
</dbReference>
<dbReference type="PROSITE" id="PS51379">
    <property type="entry name" value="4FE4S_FER_2"/>
    <property type="match status" value="2"/>
</dbReference>
<feature type="domain" description="4Fe-4S ferredoxin-type" evidence="9">
    <location>
        <begin position="76"/>
        <end position="105"/>
    </location>
</feature>
<name>A0A7I8DEL9_9BACL</name>
<comment type="cofactor">
    <cofactor evidence="1">
        <name>[4Fe-4S] cluster</name>
        <dbReference type="ChEBI" id="CHEBI:49883"/>
    </cofactor>
</comment>
<evidence type="ECO:0000256" key="4">
    <source>
        <dbReference type="ARBA" id="ARBA00022723"/>
    </source>
</evidence>
<evidence type="ECO:0000256" key="3">
    <source>
        <dbReference type="ARBA" id="ARBA00022485"/>
    </source>
</evidence>
<dbReference type="GO" id="GO:0016020">
    <property type="term" value="C:membrane"/>
    <property type="evidence" value="ECO:0007669"/>
    <property type="project" value="InterPro"/>
</dbReference>
<dbReference type="GO" id="GO:0009060">
    <property type="term" value="P:aerobic respiration"/>
    <property type="evidence" value="ECO:0007669"/>
    <property type="project" value="TreeGrafter"/>
</dbReference>
<accession>A0A7I8DEL9</accession>
<dbReference type="InterPro" id="IPR010226">
    <property type="entry name" value="NADH_quinone_OxRdtase_chainI"/>
</dbReference>
<dbReference type="Gene3D" id="3.30.70.3270">
    <property type="match status" value="1"/>
</dbReference>
<proteinExistence type="inferred from homology"/>
<feature type="region of interest" description="Disordered" evidence="8">
    <location>
        <begin position="156"/>
        <end position="205"/>
    </location>
</feature>
<reference evidence="10 11" key="1">
    <citation type="submission" date="2020-08" db="EMBL/GenBank/DDBJ databases">
        <title>Complete Genome Sequence of Effusibacillus dendaii Strain skT53, Isolated from Farmland soil.</title>
        <authorList>
            <person name="Konishi T."/>
            <person name="Kawasaki H."/>
        </authorList>
    </citation>
    <scope>NUCLEOTIDE SEQUENCE [LARGE SCALE GENOMIC DNA]</scope>
    <source>
        <strain evidence="11">skT53</strain>
    </source>
</reference>
<evidence type="ECO:0000256" key="2">
    <source>
        <dbReference type="ARBA" id="ARBA00010277"/>
    </source>
</evidence>
<comment type="similarity">
    <text evidence="2">Belongs to the complex I 23 kDa subunit family.</text>
</comment>
<keyword evidence="3" id="KW-0004">4Fe-4S</keyword>
<dbReference type="GO" id="GO:0046872">
    <property type="term" value="F:metal ion binding"/>
    <property type="evidence" value="ECO:0007669"/>
    <property type="project" value="UniProtKB-KW"/>
</dbReference>
<dbReference type="KEGG" id="eff:skT53_27170"/>
<dbReference type="PANTHER" id="PTHR10849:SF20">
    <property type="entry name" value="NADH DEHYDROGENASE [UBIQUINONE] IRON-SULFUR PROTEIN 8, MITOCHONDRIAL"/>
    <property type="match status" value="1"/>
</dbReference>
<keyword evidence="7" id="KW-0411">Iron-sulfur</keyword>
<feature type="compositionally biased region" description="Polar residues" evidence="8">
    <location>
        <begin position="156"/>
        <end position="166"/>
    </location>
</feature>
<evidence type="ECO:0000256" key="6">
    <source>
        <dbReference type="ARBA" id="ARBA00023004"/>
    </source>
</evidence>
<keyword evidence="5" id="KW-1278">Translocase</keyword>
<feature type="compositionally biased region" description="Low complexity" evidence="8">
    <location>
        <begin position="168"/>
        <end position="192"/>
    </location>
</feature>
<dbReference type="AlphaFoldDB" id="A0A7I8DEL9"/>